<organism evidence="1 2">
    <name type="scientific">Entomophthora muscae</name>
    <dbReference type="NCBI Taxonomy" id="34485"/>
    <lineage>
        <taxon>Eukaryota</taxon>
        <taxon>Fungi</taxon>
        <taxon>Fungi incertae sedis</taxon>
        <taxon>Zoopagomycota</taxon>
        <taxon>Entomophthoromycotina</taxon>
        <taxon>Entomophthoromycetes</taxon>
        <taxon>Entomophthorales</taxon>
        <taxon>Entomophthoraceae</taxon>
        <taxon>Entomophthora</taxon>
    </lineage>
</organism>
<protein>
    <submittedName>
        <fullName evidence="1">Uncharacterized protein</fullName>
    </submittedName>
</protein>
<keyword evidence="2" id="KW-1185">Reference proteome</keyword>
<reference evidence="1" key="1">
    <citation type="submission" date="2022-04" db="EMBL/GenBank/DDBJ databases">
        <title>Genome of the entomopathogenic fungus Entomophthora muscae.</title>
        <authorList>
            <person name="Elya C."/>
            <person name="Lovett B.R."/>
            <person name="Lee E."/>
            <person name="Macias A.M."/>
            <person name="Hajek A.E."/>
            <person name="De Bivort B.L."/>
            <person name="Kasson M.T."/>
            <person name="De Fine Licht H.H."/>
            <person name="Stajich J.E."/>
        </authorList>
    </citation>
    <scope>NUCLEOTIDE SEQUENCE</scope>
    <source>
        <strain evidence="1">Berkeley</strain>
    </source>
</reference>
<evidence type="ECO:0000313" key="1">
    <source>
        <dbReference type="EMBL" id="KAJ9078829.1"/>
    </source>
</evidence>
<comment type="caution">
    <text evidence="1">The sequence shown here is derived from an EMBL/GenBank/DDBJ whole genome shotgun (WGS) entry which is preliminary data.</text>
</comment>
<dbReference type="EMBL" id="QTSX02002135">
    <property type="protein sequence ID" value="KAJ9078829.1"/>
    <property type="molecule type" value="Genomic_DNA"/>
</dbReference>
<accession>A0ACC2TW20</accession>
<sequence>MSNIKAQHNTWDATSDSTPPSYTKAWKGYYPLEECLRMYCPETELAKEEKRKKKRAASKAETEEETMRYNIHGVNLLNREPLEICEIEERIKRRKAQHTKVERRRRELINNSIETLASLLPPSHIDHSSSNARGLILQKTILYLSALKEENVNLKCALKNNKLL</sequence>
<gene>
    <name evidence="1" type="ORF">DSO57_1002461</name>
</gene>
<name>A0ACC2TW20_9FUNG</name>
<evidence type="ECO:0000313" key="2">
    <source>
        <dbReference type="Proteomes" id="UP001165960"/>
    </source>
</evidence>
<dbReference type="Proteomes" id="UP001165960">
    <property type="component" value="Unassembled WGS sequence"/>
</dbReference>
<proteinExistence type="predicted"/>